<reference evidence="2 3" key="1">
    <citation type="journal article" date="2024" name="Plant J.">
        <title>Genome sequences and population genomics reveal climatic adaptation and genomic divergence between two closely related sweetgum species.</title>
        <authorList>
            <person name="Xu W.Q."/>
            <person name="Ren C.Q."/>
            <person name="Zhang X.Y."/>
            <person name="Comes H.P."/>
            <person name="Liu X.H."/>
            <person name="Li Y.G."/>
            <person name="Kettle C.J."/>
            <person name="Jalonen R."/>
            <person name="Gaisberger H."/>
            <person name="Ma Y.Z."/>
            <person name="Qiu Y.X."/>
        </authorList>
    </citation>
    <scope>NUCLEOTIDE SEQUENCE [LARGE SCALE GENOMIC DNA]</scope>
    <source>
        <strain evidence="2">Hangzhou</strain>
    </source>
</reference>
<evidence type="ECO:0000256" key="1">
    <source>
        <dbReference type="SAM" id="MobiDB-lite"/>
    </source>
</evidence>
<accession>A0AAP0X2M6</accession>
<comment type="caution">
    <text evidence="2">The sequence shown here is derived from an EMBL/GenBank/DDBJ whole genome shotgun (WGS) entry which is preliminary data.</text>
</comment>
<dbReference type="EMBL" id="JBBPBK010000002">
    <property type="protein sequence ID" value="KAK9290814.1"/>
    <property type="molecule type" value="Genomic_DNA"/>
</dbReference>
<organism evidence="2 3">
    <name type="scientific">Liquidambar formosana</name>
    <name type="common">Formosan gum</name>
    <dbReference type="NCBI Taxonomy" id="63359"/>
    <lineage>
        <taxon>Eukaryota</taxon>
        <taxon>Viridiplantae</taxon>
        <taxon>Streptophyta</taxon>
        <taxon>Embryophyta</taxon>
        <taxon>Tracheophyta</taxon>
        <taxon>Spermatophyta</taxon>
        <taxon>Magnoliopsida</taxon>
        <taxon>eudicotyledons</taxon>
        <taxon>Gunneridae</taxon>
        <taxon>Pentapetalae</taxon>
        <taxon>Saxifragales</taxon>
        <taxon>Altingiaceae</taxon>
        <taxon>Liquidambar</taxon>
    </lineage>
</organism>
<dbReference type="AlphaFoldDB" id="A0AAP0X2M6"/>
<dbReference type="PANTHER" id="PTHR31934:SF2">
    <property type="entry name" value="RNA-DIRECTED DNA METHYLATION 4"/>
    <property type="match status" value="1"/>
</dbReference>
<feature type="compositionally biased region" description="Basic residues" evidence="1">
    <location>
        <begin position="270"/>
        <end position="285"/>
    </location>
</feature>
<name>A0AAP0X2M6_LIQFO</name>
<evidence type="ECO:0000313" key="3">
    <source>
        <dbReference type="Proteomes" id="UP001415857"/>
    </source>
</evidence>
<dbReference type="Proteomes" id="UP001415857">
    <property type="component" value="Unassembled WGS sequence"/>
</dbReference>
<protein>
    <submittedName>
        <fullName evidence="2">Uncharacterized protein</fullName>
    </submittedName>
</protein>
<evidence type="ECO:0000313" key="2">
    <source>
        <dbReference type="EMBL" id="KAK9290814.1"/>
    </source>
</evidence>
<gene>
    <name evidence="2" type="ORF">L1049_008992</name>
</gene>
<feature type="region of interest" description="Disordered" evidence="1">
    <location>
        <begin position="264"/>
        <end position="285"/>
    </location>
</feature>
<keyword evidence="3" id="KW-1185">Reference proteome</keyword>
<sequence>MSNAVETFRFSSSSSSPSFKFSINEKPLILRVKRKASQPRFEALWLEINGRPLKQTLLDFQKLSISDSTGKGLEIIDRPLTQTLSDFGKLSISDLTGKGLEINERSMKRPLFDFGKLSISDTTGKGLEINERPIKRPLLDFGKLSISDFTGKADMKTKRFFMQVVETISSFEATIDVLQSFMSKFTSASEFRTKIEERRHIFKKDNDLAVDPSSDGHIKQAGEKCNHDYVVRDHFGDVCCICGLIDRGKGMICDLEYIMWRNEEKDRSRTRSKKNFHSRTSRRRHRFRYPATRGLGARTTTNNMFEYQNTKDGEAIEAYPNQQGVRTTTNNLFEFQNTKDREATEAYPNPQPPAKNARFEQIRRRRKGREEVIYDELLREFCHIYDIVHVDIEETSNEMEVQENISLEDKELLSGFLSLIKEHIPSAAAEIESEFCASSEQGLALSFALLVDMIFHFIVPFLFQQSFPGTV</sequence>
<proteinExistence type="predicted"/>
<dbReference type="PANTHER" id="PTHR31934">
    <property type="entry name" value="ALPHA/BETA-HYDROLASES SUPERFAMILY PROTEIN"/>
    <property type="match status" value="1"/>
</dbReference>